<name>A0A4Y9EM60_9SPHN</name>
<dbReference type="OrthoDB" id="9795242at2"/>
<dbReference type="RefSeq" id="WP_135245758.1">
    <property type="nucleotide sequence ID" value="NZ_SIHO01000002.1"/>
</dbReference>
<gene>
    <name evidence="6" type="ORF">EUV02_08195</name>
</gene>
<keyword evidence="1" id="KW-0805">Transcription regulation</keyword>
<dbReference type="Pfam" id="PF00440">
    <property type="entry name" value="TetR_N"/>
    <property type="match status" value="1"/>
</dbReference>
<proteinExistence type="predicted"/>
<evidence type="ECO:0000313" key="7">
    <source>
        <dbReference type="Proteomes" id="UP000297737"/>
    </source>
</evidence>
<dbReference type="AlphaFoldDB" id="A0A4Y9EM60"/>
<organism evidence="6 7">
    <name type="scientific">Glacieibacterium arshaanense</name>
    <dbReference type="NCBI Taxonomy" id="2511025"/>
    <lineage>
        <taxon>Bacteria</taxon>
        <taxon>Pseudomonadati</taxon>
        <taxon>Pseudomonadota</taxon>
        <taxon>Alphaproteobacteria</taxon>
        <taxon>Sphingomonadales</taxon>
        <taxon>Sphingosinicellaceae</taxon>
        <taxon>Glacieibacterium</taxon>
    </lineage>
</organism>
<evidence type="ECO:0000313" key="6">
    <source>
        <dbReference type="EMBL" id="TFU03166.1"/>
    </source>
</evidence>
<dbReference type="Gene3D" id="1.10.357.10">
    <property type="entry name" value="Tetracycline Repressor, domain 2"/>
    <property type="match status" value="1"/>
</dbReference>
<feature type="domain" description="HTH tetR-type" evidence="5">
    <location>
        <begin position="39"/>
        <end position="99"/>
    </location>
</feature>
<dbReference type="InterPro" id="IPR050109">
    <property type="entry name" value="HTH-type_TetR-like_transc_reg"/>
</dbReference>
<comment type="caution">
    <text evidence="6">The sequence shown here is derived from an EMBL/GenBank/DDBJ whole genome shotgun (WGS) entry which is preliminary data.</text>
</comment>
<keyword evidence="3" id="KW-0804">Transcription</keyword>
<accession>A0A4Y9EM60</accession>
<reference evidence="6 7" key="1">
    <citation type="submission" date="2019-02" db="EMBL/GenBank/DDBJ databases">
        <title>Polymorphobacter sp. isolated from the lake at the Tibet of China.</title>
        <authorList>
            <person name="Li A."/>
        </authorList>
    </citation>
    <scope>NUCLEOTIDE SEQUENCE [LARGE SCALE GENOMIC DNA]</scope>
    <source>
        <strain evidence="6 7">DJ1R-1</strain>
    </source>
</reference>
<evidence type="ECO:0000256" key="1">
    <source>
        <dbReference type="ARBA" id="ARBA00023015"/>
    </source>
</evidence>
<keyword evidence="7" id="KW-1185">Reference proteome</keyword>
<evidence type="ECO:0000256" key="2">
    <source>
        <dbReference type="ARBA" id="ARBA00023125"/>
    </source>
</evidence>
<dbReference type="SUPFAM" id="SSF46689">
    <property type="entry name" value="Homeodomain-like"/>
    <property type="match status" value="1"/>
</dbReference>
<evidence type="ECO:0000259" key="5">
    <source>
        <dbReference type="PROSITE" id="PS50977"/>
    </source>
</evidence>
<dbReference type="PRINTS" id="PR00455">
    <property type="entry name" value="HTHTETR"/>
</dbReference>
<feature type="DNA-binding region" description="H-T-H motif" evidence="4">
    <location>
        <begin position="62"/>
        <end position="81"/>
    </location>
</feature>
<dbReference type="InterPro" id="IPR009057">
    <property type="entry name" value="Homeodomain-like_sf"/>
</dbReference>
<dbReference type="EMBL" id="SIHO01000002">
    <property type="protein sequence ID" value="TFU03166.1"/>
    <property type="molecule type" value="Genomic_DNA"/>
</dbReference>
<dbReference type="InterPro" id="IPR001647">
    <property type="entry name" value="HTH_TetR"/>
</dbReference>
<dbReference type="GO" id="GO:0003700">
    <property type="term" value="F:DNA-binding transcription factor activity"/>
    <property type="evidence" value="ECO:0007669"/>
    <property type="project" value="TreeGrafter"/>
</dbReference>
<keyword evidence="2 4" id="KW-0238">DNA-binding</keyword>
<sequence>MATRALETPAKRRATTIVVDAVKVDAAKADSRARRYDPAETRQRVLAAANMLFATKGYGATGTADIAREADVSEGSIFYHFGSKRNLLADIGRMYGESMIEVMWQGDPLEDLEPGIILRRAFEFMFQHREWEKYTDTGCDTGAKMGKPAGIHGNPEAEPFYLSSRDTVCAWTTKQHEAAYAKHGGPANLNIPIASALTYAVVGNAIEAVMSTTDEAARQAIIDETIRFVRAAYGYDDNGRMLSCI</sequence>
<dbReference type="Proteomes" id="UP000297737">
    <property type="component" value="Unassembled WGS sequence"/>
</dbReference>
<evidence type="ECO:0000256" key="3">
    <source>
        <dbReference type="ARBA" id="ARBA00023163"/>
    </source>
</evidence>
<evidence type="ECO:0000256" key="4">
    <source>
        <dbReference type="PROSITE-ProRule" id="PRU00335"/>
    </source>
</evidence>
<dbReference type="GO" id="GO:0000976">
    <property type="term" value="F:transcription cis-regulatory region binding"/>
    <property type="evidence" value="ECO:0007669"/>
    <property type="project" value="TreeGrafter"/>
</dbReference>
<dbReference type="PANTHER" id="PTHR30055:SF234">
    <property type="entry name" value="HTH-TYPE TRANSCRIPTIONAL REGULATOR BETI"/>
    <property type="match status" value="1"/>
</dbReference>
<dbReference type="PANTHER" id="PTHR30055">
    <property type="entry name" value="HTH-TYPE TRANSCRIPTIONAL REGULATOR RUTR"/>
    <property type="match status" value="1"/>
</dbReference>
<protein>
    <submittedName>
        <fullName evidence="6">TetR/AcrR family transcriptional regulator</fullName>
    </submittedName>
</protein>
<dbReference type="PROSITE" id="PS50977">
    <property type="entry name" value="HTH_TETR_2"/>
    <property type="match status" value="1"/>
</dbReference>